<sequence length="138" mass="15064">MFRKIACLLLFCTIISCSDTTNLTNCIRSFNVSVVTDLNNPSLINAQTPGGFAELAGGNKGILLFNKNGTDFVAFDRFCPSNDCTTPMTFENRLLKCTCDEGTYSVDFGGAPQKDGFDCPAIEYRVTKNGSTIRISNF</sequence>
<dbReference type="Proteomes" id="UP000037716">
    <property type="component" value="Unassembled WGS sequence"/>
</dbReference>
<evidence type="ECO:0000256" key="2">
    <source>
        <dbReference type="ARBA" id="ARBA00022723"/>
    </source>
</evidence>
<dbReference type="EMBL" id="FNUE01000001">
    <property type="protein sequence ID" value="SEE12316.1"/>
    <property type="molecule type" value="Genomic_DNA"/>
</dbReference>
<evidence type="ECO:0000256" key="1">
    <source>
        <dbReference type="ARBA" id="ARBA00022714"/>
    </source>
</evidence>
<dbReference type="AlphaFoldDB" id="A0A0N0UNG4"/>
<keyword evidence="3" id="KW-0408">Iron</keyword>
<gene>
    <name evidence="7" type="ORF">I602_954</name>
    <name evidence="8" type="ORF">SAMN05444353_0821</name>
</gene>
<dbReference type="GO" id="GO:0051537">
    <property type="term" value="F:2 iron, 2 sulfur cluster binding"/>
    <property type="evidence" value="ECO:0007669"/>
    <property type="project" value="UniProtKB-KW"/>
</dbReference>
<dbReference type="InterPro" id="IPR036922">
    <property type="entry name" value="Rieske_2Fe-2S_sf"/>
</dbReference>
<keyword evidence="1" id="KW-0001">2Fe-2S</keyword>
<accession>A0A0N0UNG4</accession>
<evidence type="ECO:0000259" key="6">
    <source>
        <dbReference type="PROSITE" id="PS51296"/>
    </source>
</evidence>
<dbReference type="Proteomes" id="UP000183071">
    <property type="component" value="Unassembled WGS sequence"/>
</dbReference>
<organism evidence="7 9">
    <name type="scientific">Polaribacter dokdonensis DSW-5</name>
    <dbReference type="NCBI Taxonomy" id="1300348"/>
    <lineage>
        <taxon>Bacteria</taxon>
        <taxon>Pseudomonadati</taxon>
        <taxon>Bacteroidota</taxon>
        <taxon>Flavobacteriia</taxon>
        <taxon>Flavobacteriales</taxon>
        <taxon>Flavobacteriaceae</taxon>
    </lineage>
</organism>
<reference evidence="7 9" key="1">
    <citation type="submission" date="2015-07" db="EMBL/GenBank/DDBJ databases">
        <title>Genome of Polaribacter dokdonenesis DSW-5, isolated from seawater off Dokdo in Korea.</title>
        <authorList>
            <person name="Yoon K."/>
            <person name="Song J.Y."/>
            <person name="Kim J.F."/>
        </authorList>
    </citation>
    <scope>NUCLEOTIDE SEQUENCE [LARGE SCALE GENOMIC DNA]</scope>
    <source>
        <strain evidence="7 9">DSW-5</strain>
    </source>
</reference>
<dbReference type="STRING" id="1300348.I602_954"/>
<feature type="chain" id="PRO_5005860613" description="Rieske domain-containing protein" evidence="5">
    <location>
        <begin position="19"/>
        <end position="138"/>
    </location>
</feature>
<keyword evidence="10" id="KW-1185">Reference proteome</keyword>
<evidence type="ECO:0000256" key="4">
    <source>
        <dbReference type="ARBA" id="ARBA00023014"/>
    </source>
</evidence>
<evidence type="ECO:0000313" key="9">
    <source>
        <dbReference type="Proteomes" id="UP000037716"/>
    </source>
</evidence>
<reference evidence="8 10" key="2">
    <citation type="submission" date="2016-10" db="EMBL/GenBank/DDBJ databases">
        <authorList>
            <person name="Varghese N."/>
            <person name="Submissions S."/>
        </authorList>
    </citation>
    <scope>NUCLEOTIDE SEQUENCE [LARGE SCALE GENOMIC DNA]</scope>
    <source>
        <strain evidence="8 10">DSW-5</strain>
    </source>
</reference>
<evidence type="ECO:0000256" key="5">
    <source>
        <dbReference type="SAM" id="SignalP"/>
    </source>
</evidence>
<dbReference type="PATRIC" id="fig|1300348.6.peg.954"/>
<protein>
    <recommendedName>
        <fullName evidence="6">Rieske domain-containing protein</fullName>
    </recommendedName>
</protein>
<proteinExistence type="predicted"/>
<feature type="domain" description="Rieske" evidence="6">
    <location>
        <begin position="39"/>
        <end position="135"/>
    </location>
</feature>
<dbReference type="EMBL" id="LGBR01000001">
    <property type="protein sequence ID" value="KOY51394.1"/>
    <property type="molecule type" value="Genomic_DNA"/>
</dbReference>
<name>A0A0N0UNG4_9FLAO</name>
<feature type="signal peptide" evidence="5">
    <location>
        <begin position="1"/>
        <end position="18"/>
    </location>
</feature>
<keyword evidence="4" id="KW-0411">Iron-sulfur</keyword>
<evidence type="ECO:0000313" key="7">
    <source>
        <dbReference type="EMBL" id="KOY51394.1"/>
    </source>
</evidence>
<dbReference type="GO" id="GO:0046872">
    <property type="term" value="F:metal ion binding"/>
    <property type="evidence" value="ECO:0007669"/>
    <property type="project" value="UniProtKB-KW"/>
</dbReference>
<evidence type="ECO:0000313" key="10">
    <source>
        <dbReference type="Proteomes" id="UP000183071"/>
    </source>
</evidence>
<keyword evidence="5" id="KW-0732">Signal</keyword>
<dbReference type="OrthoDB" id="1201186at2"/>
<comment type="caution">
    <text evidence="7">The sequence shown here is derived from an EMBL/GenBank/DDBJ whole genome shotgun (WGS) entry which is preliminary data.</text>
</comment>
<keyword evidence="2" id="KW-0479">Metal-binding</keyword>
<dbReference type="InterPro" id="IPR017941">
    <property type="entry name" value="Rieske_2Fe-2S"/>
</dbReference>
<evidence type="ECO:0000256" key="3">
    <source>
        <dbReference type="ARBA" id="ARBA00023004"/>
    </source>
</evidence>
<dbReference type="Gene3D" id="2.102.10.10">
    <property type="entry name" value="Rieske [2Fe-2S] iron-sulphur domain"/>
    <property type="match status" value="1"/>
</dbReference>
<dbReference type="PROSITE" id="PS51296">
    <property type="entry name" value="RIESKE"/>
    <property type="match status" value="1"/>
</dbReference>
<dbReference type="PROSITE" id="PS51257">
    <property type="entry name" value="PROKAR_LIPOPROTEIN"/>
    <property type="match status" value="1"/>
</dbReference>
<dbReference type="RefSeq" id="WP_053973581.1">
    <property type="nucleotide sequence ID" value="NZ_FNUE01000001.1"/>
</dbReference>
<evidence type="ECO:0000313" key="8">
    <source>
        <dbReference type="EMBL" id="SEE12316.1"/>
    </source>
</evidence>